<feature type="domain" description="SseB protein N-terminal" evidence="1">
    <location>
        <begin position="12"/>
        <end position="115"/>
    </location>
</feature>
<proteinExistence type="predicted"/>
<dbReference type="AlphaFoldDB" id="A0A0U1NLC9"/>
<evidence type="ECO:0000313" key="2">
    <source>
        <dbReference type="EMBL" id="CRK75536.1"/>
    </source>
</evidence>
<dbReference type="RefSeq" id="WP_048598948.1">
    <property type="nucleotide sequence ID" value="NZ_CBFHGK010000031.1"/>
</dbReference>
<dbReference type="EMBL" id="CVQV01000006">
    <property type="protein sequence ID" value="CRK75536.1"/>
    <property type="molecule type" value="Genomic_DNA"/>
</dbReference>
<sequence length="256" mass="27013">MSKTPVDIAFENMDASDAARLRFYERLADAELFMLLLQEADGEDVEPDVFDVEGGQFVLVFDRIERLTAFAERPVPYVAVSGRILAAMLSGQGIGMGVNLGQSSEILIPSDAVEWLHATLGNLPTEVTATPKEITPPKGLPEDLIAALDAKLATATGLAQKAVLVGVTYDDGSRGHMLAFIDVAAGAENALARAVGEALTFSGLEAGVLDVAFLASRDPSVSALLAEGLQFDLPELLMPEAPKAPGMDPANPPKLR</sequence>
<reference evidence="2 3" key="1">
    <citation type="submission" date="2015-04" db="EMBL/GenBank/DDBJ databases">
        <authorList>
            <person name="Syromyatnikov M.Y."/>
            <person name="Popov V.N."/>
        </authorList>
    </citation>
    <scope>NUCLEOTIDE SEQUENCE [LARGE SCALE GENOMIC DNA]</scope>
    <source>
        <strain evidence="2 3">CECT 5292</strain>
    </source>
</reference>
<dbReference type="Proteomes" id="UP000048949">
    <property type="component" value="Unassembled WGS sequence"/>
</dbReference>
<accession>A0A0U1NLC9</accession>
<dbReference type="OrthoDB" id="7831317at2"/>
<dbReference type="InterPro" id="IPR009839">
    <property type="entry name" value="SseB_N"/>
</dbReference>
<organism evidence="2 3">
    <name type="scientific">Nereida ignava</name>
    <dbReference type="NCBI Taxonomy" id="282199"/>
    <lineage>
        <taxon>Bacteria</taxon>
        <taxon>Pseudomonadati</taxon>
        <taxon>Pseudomonadota</taxon>
        <taxon>Alphaproteobacteria</taxon>
        <taxon>Rhodobacterales</taxon>
        <taxon>Roseobacteraceae</taxon>
        <taxon>Nereida</taxon>
    </lineage>
</organism>
<dbReference type="Pfam" id="PF07179">
    <property type="entry name" value="SseB"/>
    <property type="match status" value="1"/>
</dbReference>
<gene>
    <name evidence="2" type="ORF">NIG5292_01585</name>
</gene>
<keyword evidence="3" id="KW-1185">Reference proteome</keyword>
<name>A0A0U1NLC9_9RHOB</name>
<protein>
    <recommendedName>
        <fullName evidence="1">SseB protein N-terminal domain-containing protein</fullName>
    </recommendedName>
</protein>
<evidence type="ECO:0000313" key="3">
    <source>
        <dbReference type="Proteomes" id="UP000048949"/>
    </source>
</evidence>
<dbReference type="STRING" id="282199.GCA_001049735_01584"/>
<evidence type="ECO:0000259" key="1">
    <source>
        <dbReference type="Pfam" id="PF07179"/>
    </source>
</evidence>